<dbReference type="AlphaFoldDB" id="A0A840AHZ0"/>
<protein>
    <submittedName>
        <fullName evidence="1">Uncharacterized protein</fullName>
    </submittedName>
</protein>
<evidence type="ECO:0000313" key="2">
    <source>
        <dbReference type="Proteomes" id="UP000553193"/>
    </source>
</evidence>
<proteinExistence type="predicted"/>
<reference evidence="1 2" key="1">
    <citation type="submission" date="2020-08" db="EMBL/GenBank/DDBJ databases">
        <title>Genomic Encyclopedia of Type Strains, Phase IV (KMG-IV): sequencing the most valuable type-strain genomes for metagenomic binning, comparative biology and taxonomic classification.</title>
        <authorList>
            <person name="Goeker M."/>
        </authorList>
    </citation>
    <scope>NUCLEOTIDE SEQUENCE [LARGE SCALE GENOMIC DNA]</scope>
    <source>
        <strain evidence="1 2">DSM 19979</strain>
    </source>
</reference>
<dbReference type="Proteomes" id="UP000553193">
    <property type="component" value="Unassembled WGS sequence"/>
</dbReference>
<accession>A0A840AHZ0</accession>
<keyword evidence="2" id="KW-1185">Reference proteome</keyword>
<dbReference type="EMBL" id="JACIDJ010000008">
    <property type="protein sequence ID" value="MBB3900100.1"/>
    <property type="molecule type" value="Genomic_DNA"/>
</dbReference>
<sequence length="197" mass="20847">MSAQAALEAVIAEHLPAARDGAPSDADEALLLRLAIVGNGRFKVMDKAKELARLADVHLAATALRNALDSLDLNARHALTQAAMAVPSRALRQPRRAGGGFTFADVLDLPEVLRHAAPAAREVIQAASEAGGTKWRAVSLLMATRELWARRQPKPPPRHPNPATRFGRFAQDVFDAAGLDAKPKHAAAAAIEAGVLS</sequence>
<comment type="caution">
    <text evidence="1">The sequence shown here is derived from an EMBL/GenBank/DDBJ whole genome shotgun (WGS) entry which is preliminary data.</text>
</comment>
<dbReference type="RefSeq" id="WP_184386333.1">
    <property type="nucleotide sequence ID" value="NZ_JACIDJ010000008.1"/>
</dbReference>
<name>A0A840AHZ0_9PROT</name>
<evidence type="ECO:0000313" key="1">
    <source>
        <dbReference type="EMBL" id="MBB3900100.1"/>
    </source>
</evidence>
<gene>
    <name evidence="1" type="ORF">GGQ83_003570</name>
</gene>
<organism evidence="1 2">
    <name type="scientific">Roseococcus suduntuyensis</name>
    <dbReference type="NCBI Taxonomy" id="455361"/>
    <lineage>
        <taxon>Bacteria</taxon>
        <taxon>Pseudomonadati</taxon>
        <taxon>Pseudomonadota</taxon>
        <taxon>Alphaproteobacteria</taxon>
        <taxon>Acetobacterales</taxon>
        <taxon>Roseomonadaceae</taxon>
        <taxon>Roseococcus</taxon>
    </lineage>
</organism>